<protein>
    <submittedName>
        <fullName evidence="2">Uncharacterized protein</fullName>
    </submittedName>
</protein>
<name>A0ABQ7ZGU9_BRANA</name>
<keyword evidence="3" id="KW-1185">Reference proteome</keyword>
<evidence type="ECO:0000313" key="2">
    <source>
        <dbReference type="EMBL" id="KAH0879455.1"/>
    </source>
</evidence>
<evidence type="ECO:0000313" key="3">
    <source>
        <dbReference type="Proteomes" id="UP000824890"/>
    </source>
</evidence>
<comment type="caution">
    <text evidence="2">The sequence shown here is derived from an EMBL/GenBank/DDBJ whole genome shotgun (WGS) entry which is preliminary data.</text>
</comment>
<feature type="region of interest" description="Disordered" evidence="1">
    <location>
        <begin position="39"/>
        <end position="70"/>
    </location>
</feature>
<evidence type="ECO:0000256" key="1">
    <source>
        <dbReference type="SAM" id="MobiDB-lite"/>
    </source>
</evidence>
<gene>
    <name evidence="2" type="ORF">HID58_066849</name>
</gene>
<organism evidence="2 3">
    <name type="scientific">Brassica napus</name>
    <name type="common">Rape</name>
    <dbReference type="NCBI Taxonomy" id="3708"/>
    <lineage>
        <taxon>Eukaryota</taxon>
        <taxon>Viridiplantae</taxon>
        <taxon>Streptophyta</taxon>
        <taxon>Embryophyta</taxon>
        <taxon>Tracheophyta</taxon>
        <taxon>Spermatophyta</taxon>
        <taxon>Magnoliopsida</taxon>
        <taxon>eudicotyledons</taxon>
        <taxon>Gunneridae</taxon>
        <taxon>Pentapetalae</taxon>
        <taxon>rosids</taxon>
        <taxon>malvids</taxon>
        <taxon>Brassicales</taxon>
        <taxon>Brassicaceae</taxon>
        <taxon>Brassiceae</taxon>
        <taxon>Brassica</taxon>
    </lineage>
</organism>
<feature type="region of interest" description="Disordered" evidence="1">
    <location>
        <begin position="127"/>
        <end position="154"/>
    </location>
</feature>
<proteinExistence type="predicted"/>
<dbReference type="Proteomes" id="UP000824890">
    <property type="component" value="Unassembled WGS sequence"/>
</dbReference>
<dbReference type="EMBL" id="JAGKQM010000015">
    <property type="protein sequence ID" value="KAH0879455.1"/>
    <property type="molecule type" value="Genomic_DNA"/>
</dbReference>
<sequence>MFMRITMFLTRKDPGMVRMRIAIFLITNGERSPRDNFLYRERNTARHSDTMNEGSGEARESKPTDQQEKEVPMVAHIAEFSQKKEETVELVHNLVPEVETGNDNGVGEDFQDLSDEESEVKGAIYYDPDADGDEVGNEENKEEGEIEKSHVESETVKKRGAKKKLFKNVGIGAGVPQSRDWYKALYVHASVRRLRMDLARERASSRWMIRVP</sequence>
<reference evidence="2 3" key="1">
    <citation type="submission" date="2021-05" db="EMBL/GenBank/DDBJ databases">
        <title>Genome Assembly of Synthetic Allotetraploid Brassica napus Reveals Homoeologous Exchanges between Subgenomes.</title>
        <authorList>
            <person name="Davis J.T."/>
        </authorList>
    </citation>
    <scope>NUCLEOTIDE SEQUENCE [LARGE SCALE GENOMIC DNA]</scope>
    <source>
        <strain evidence="3">cv. Da-Ae</strain>
        <tissue evidence="2">Seedling</tissue>
    </source>
</reference>
<accession>A0ABQ7ZGU9</accession>
<feature type="compositionally biased region" description="Acidic residues" evidence="1">
    <location>
        <begin position="128"/>
        <end position="145"/>
    </location>
</feature>